<dbReference type="Gene3D" id="3.40.50.300">
    <property type="entry name" value="P-loop containing nucleotide triphosphate hydrolases"/>
    <property type="match status" value="1"/>
</dbReference>
<evidence type="ECO:0000313" key="2">
    <source>
        <dbReference type="EMBL" id="RRN46314.1"/>
    </source>
</evidence>
<accession>A0A426FUH8</accession>
<feature type="compositionally biased region" description="Polar residues" evidence="1">
    <location>
        <begin position="454"/>
        <end position="469"/>
    </location>
</feature>
<keyword evidence="3" id="KW-1185">Reference proteome</keyword>
<organism evidence="2 3">
    <name type="scientific">Streptococcus halitosis</name>
    <dbReference type="NCBI Taxonomy" id="2172545"/>
    <lineage>
        <taxon>Bacteria</taxon>
        <taxon>Bacillati</taxon>
        <taxon>Bacillota</taxon>
        <taxon>Bacilli</taxon>
        <taxon>Lactobacillales</taxon>
        <taxon>Streptococcaceae</taxon>
        <taxon>Streptococcus</taxon>
    </lineage>
</organism>
<evidence type="ECO:0008006" key="4">
    <source>
        <dbReference type="Google" id="ProtNLM"/>
    </source>
</evidence>
<dbReference type="GO" id="GO:0005727">
    <property type="term" value="C:extrachromosomal circular DNA"/>
    <property type="evidence" value="ECO:0007669"/>
    <property type="project" value="InterPro"/>
</dbReference>
<dbReference type="Proteomes" id="UP000245553">
    <property type="component" value="Unassembled WGS sequence"/>
</dbReference>
<reference evidence="2" key="1">
    <citation type="submission" date="2018-11" db="EMBL/GenBank/DDBJ databases">
        <title>Streptococcus halitosis sp. nov. isolated from oral cavity of patient with halitosis.</title>
        <authorList>
            <person name="Tetz V."/>
            <person name="Tetz G."/>
        </authorList>
    </citation>
    <scope>NUCLEOTIDE SEQUENCE [LARGE SCALE GENOMIC DNA]</scope>
    <source>
        <strain evidence="2">VT-4</strain>
    </source>
</reference>
<evidence type="ECO:0000256" key="1">
    <source>
        <dbReference type="SAM" id="MobiDB-lite"/>
    </source>
</evidence>
<comment type="caution">
    <text evidence="2">The sequence shown here is derived from an EMBL/GenBank/DDBJ whole genome shotgun (WGS) entry which is preliminary data.</text>
</comment>
<dbReference type="EMBL" id="QEMY02000005">
    <property type="protein sequence ID" value="RRN46314.1"/>
    <property type="molecule type" value="Genomic_DNA"/>
</dbReference>
<dbReference type="GO" id="GO:0006260">
    <property type="term" value="P:DNA replication"/>
    <property type="evidence" value="ECO:0007669"/>
    <property type="project" value="InterPro"/>
</dbReference>
<evidence type="ECO:0000313" key="3">
    <source>
        <dbReference type="Proteomes" id="UP000245553"/>
    </source>
</evidence>
<name>A0A426FUH8_9STRE</name>
<dbReference type="SUPFAM" id="SSF52540">
    <property type="entry name" value="P-loop containing nucleoside triphosphate hydrolases"/>
    <property type="match status" value="1"/>
</dbReference>
<feature type="region of interest" description="Disordered" evidence="1">
    <location>
        <begin position="444"/>
        <end position="469"/>
    </location>
</feature>
<dbReference type="GO" id="GO:0003916">
    <property type="term" value="F:DNA topoisomerase activity"/>
    <property type="evidence" value="ECO:0007669"/>
    <property type="project" value="InterPro"/>
</dbReference>
<dbReference type="InterPro" id="IPR027417">
    <property type="entry name" value="P-loop_NTPase"/>
</dbReference>
<dbReference type="AlphaFoldDB" id="A0A426FUH8"/>
<proteinExistence type="predicted"/>
<sequence>MTHHNHFVSKKYKGDLNMVKKKAIDPNTRKRKFFGQISYEYEKNADPKLKECDFKKSIDKRIKALCKHDEDVYYYIYHDKDKKEDGTPKCLHVHFVIIFKHAHSYQSVYKSLQISREENLEFVRSVIKACRYLTHRNERNMAEGKYPYNVDEVIQSPNGNYINSITGEIKNHNKEQSDDGSEVDEYCLDLSYQISSDGLLPLEAKKDLFEQFTQRTAQKAWNQNKRQFEENRLEYIQKEFERMSRGERNHNGIYIQGSGNSGKSFLARLIAEQHDRLGAHIPSINKKRFDLGSGYKGQKTMIINEFDASCGMSYRELFQILEPNSANQLSSRFKDAYIINDLTIMTNSESYFDWVDAWFPKKREYHQLMRRIRYILKMYHDDYNKLNIELWYYNSIRDLKEKAKLQFQKIKVWKLEPITKDSEDELTLIAQELLAEIQNNHINSKQTKKVAVKSTDQSDSNDNPKNLED</sequence>
<dbReference type="GO" id="GO:0003677">
    <property type="term" value="F:DNA binding"/>
    <property type="evidence" value="ECO:0007669"/>
    <property type="project" value="InterPro"/>
</dbReference>
<protein>
    <recommendedName>
        <fullName evidence="4">Replication protein</fullName>
    </recommendedName>
</protein>
<dbReference type="Gene3D" id="3.40.1310.30">
    <property type="match status" value="1"/>
</dbReference>
<gene>
    <name evidence="2" type="ORF">DB729_008895</name>
</gene>